<dbReference type="GO" id="GO:0003906">
    <property type="term" value="F:DNA-(apurinic or apyrimidinic site) endonuclease activity"/>
    <property type="evidence" value="ECO:0007669"/>
    <property type="project" value="TreeGrafter"/>
</dbReference>
<dbReference type="PROSITE" id="PS51432">
    <property type="entry name" value="AP_NUCLEASE_F2_4"/>
    <property type="match status" value="1"/>
</dbReference>
<dbReference type="PANTHER" id="PTHR21445:SF0">
    <property type="entry name" value="APURINIC-APYRIMIDINIC ENDONUCLEASE"/>
    <property type="match status" value="1"/>
</dbReference>
<dbReference type="HAMAP" id="MF_00152">
    <property type="entry name" value="Nfo"/>
    <property type="match status" value="1"/>
</dbReference>
<comment type="cofactor">
    <cofactor evidence="2">
        <name>Zn(2+)</name>
        <dbReference type="ChEBI" id="CHEBI:29105"/>
    </cofactor>
</comment>
<dbReference type="GO" id="GO:0008081">
    <property type="term" value="F:phosphoric diester hydrolase activity"/>
    <property type="evidence" value="ECO:0007669"/>
    <property type="project" value="TreeGrafter"/>
</dbReference>
<dbReference type="SMART" id="SM00518">
    <property type="entry name" value="AP2Ec"/>
    <property type="match status" value="1"/>
</dbReference>
<proteinExistence type="inferred from homology"/>
<evidence type="ECO:0000256" key="3">
    <source>
        <dbReference type="ARBA" id="ARBA00004173"/>
    </source>
</evidence>
<dbReference type="EC" id="3.1.21.2" evidence="15"/>
<comment type="function">
    <text evidence="11">Plays a role in mitochondrial DNA base excision repair (BER) pathway induced by oxidative stress. Has apurinic/apyrimidinic (AP) endonuclease activity towards double-stranded DNA (dsDNA) with a preference for C as opposite base. Has 3'-phosphatase activity; removes 3'-phosphate from blunt-end, recessed, and gapped DNA templates and thus, removes 3'-blocks for DNA polymerase activity during BER. Lacks 3'-5' exonuclease activity and does not cleave damaged bases by nucleotide incision repair (NIR).</text>
</comment>
<dbReference type="SMR" id="A0A086KEL1"/>
<name>A0A086KEL1_TOXGO</name>
<protein>
    <submittedName>
        <fullName evidence="15">Endonuclease IV APN</fullName>
        <ecNumber evidence="15">3.1.21.2</ecNumber>
    </submittedName>
</protein>
<dbReference type="Pfam" id="PF01261">
    <property type="entry name" value="AP_endonuc_2"/>
    <property type="match status" value="1"/>
</dbReference>
<keyword evidence="13" id="KW-0732">Signal</keyword>
<dbReference type="SUPFAM" id="SSF51658">
    <property type="entry name" value="Xylose isomerase-like"/>
    <property type="match status" value="1"/>
</dbReference>
<dbReference type="GO" id="GO:0006284">
    <property type="term" value="P:base-excision repair"/>
    <property type="evidence" value="ECO:0007669"/>
    <property type="project" value="TreeGrafter"/>
</dbReference>
<keyword evidence="5" id="KW-0479">Metal-binding</keyword>
<dbReference type="GO" id="GO:0005739">
    <property type="term" value="C:mitochondrion"/>
    <property type="evidence" value="ECO:0007669"/>
    <property type="project" value="UniProtKB-SubCell"/>
</dbReference>
<evidence type="ECO:0000256" key="11">
    <source>
        <dbReference type="ARBA" id="ARBA00054483"/>
    </source>
</evidence>
<dbReference type="PROSITE" id="PS00729">
    <property type="entry name" value="AP_NUCLEASE_F2_1"/>
    <property type="match status" value="1"/>
</dbReference>
<evidence type="ECO:0000256" key="5">
    <source>
        <dbReference type="ARBA" id="ARBA00022723"/>
    </source>
</evidence>
<dbReference type="GO" id="GO:0008270">
    <property type="term" value="F:zinc ion binding"/>
    <property type="evidence" value="ECO:0007669"/>
    <property type="project" value="InterPro"/>
</dbReference>
<dbReference type="NCBIfam" id="TIGR00587">
    <property type="entry name" value="nfo"/>
    <property type="match status" value="1"/>
</dbReference>
<dbReference type="InterPro" id="IPR036237">
    <property type="entry name" value="Xyl_isomerase-like_sf"/>
</dbReference>
<dbReference type="Gene3D" id="3.20.20.150">
    <property type="entry name" value="Divalent-metal-dependent TIM barrel enzymes"/>
    <property type="match status" value="1"/>
</dbReference>
<dbReference type="PROSITE" id="PS00731">
    <property type="entry name" value="AP_NUCLEASE_F2_3"/>
    <property type="match status" value="1"/>
</dbReference>
<comment type="caution">
    <text evidence="15">The sequence shown here is derived from an EMBL/GenBank/DDBJ whole genome shotgun (WGS) entry which is preliminary data.</text>
</comment>
<dbReference type="CDD" id="cd00019">
    <property type="entry name" value="AP2Ec"/>
    <property type="match status" value="1"/>
</dbReference>
<evidence type="ECO:0000256" key="7">
    <source>
        <dbReference type="ARBA" id="ARBA00022801"/>
    </source>
</evidence>
<gene>
    <name evidence="15" type="ORF">TGDOM2_288680</name>
</gene>
<comment type="cofactor">
    <cofactor evidence="1">
        <name>Mn(2+)</name>
        <dbReference type="ChEBI" id="CHEBI:29035"/>
    </cofactor>
</comment>
<feature type="region of interest" description="Disordered" evidence="12">
    <location>
        <begin position="200"/>
        <end position="360"/>
    </location>
</feature>
<feature type="domain" description="Xylose isomerase-like TIM barrel" evidence="14">
    <location>
        <begin position="401"/>
        <end position="663"/>
    </location>
</feature>
<dbReference type="GO" id="GO:0005634">
    <property type="term" value="C:nucleus"/>
    <property type="evidence" value="ECO:0007669"/>
    <property type="project" value="TreeGrafter"/>
</dbReference>
<feature type="chain" id="PRO_5001809214" evidence="13">
    <location>
        <begin position="22"/>
        <end position="667"/>
    </location>
</feature>
<feature type="compositionally biased region" description="Basic and acidic residues" evidence="12">
    <location>
        <begin position="297"/>
        <end position="315"/>
    </location>
</feature>
<keyword evidence="10" id="KW-0464">Manganese</keyword>
<feature type="signal peptide" evidence="13">
    <location>
        <begin position="1"/>
        <end position="21"/>
    </location>
</feature>
<sequence length="667" mass="72332">MHLSSLILVLALASLCRPVISKRSQCGVLPQTTNKTPCVVSARLPRHKCVDLRANTTASTPRKNSDAPGWKCSWSLTQQTQLHEHTPHPASSTVSFLDCVLRSCFSSVSNHSSVFWRGSQSEKRTAFLLLTPRSVHVHLFLSASQHRFAYKPQSAVVLLPIKHDCLVIASCCPASRATERESTLSGTSVSANGTAMTAAASLRKTKGADAAASQGRAGQQPRGVKRDQADSPGELPATEETTSPISSVSRGVSGSGKPVVSKRIKTEPDTQTTSATLDTKADGTADAKHSSVKKPAMKSEAHEGNHNGTEGEMKQKVNAKGAKVKGETGDEADDTQEGEAKNGGKAPKRSAGKKQSTAGNLPTEVDEVFLRHRAVAEKSRKFLGAHISAAGGVQNAPVNCLAIGGQAFAFFLKNQRRWDSPPISDESADGFKAEVAKLKLDGPEHILPHGSYLINLANPDAAKRKVSYNAFLDDLQRCEQIGVHRYVFHPGSTVGQCTKEESIRHIAECLNKAIAATKSVTILLENMAGQKNVLCSEFEDLRDIIALVDRKDRIGVCLDTCHLYSAGHDIKTEEKFEAVMKKFDSIVGMKYLKAMHINDSKAPLGSGLDRHEHLGKGTLGMAPFKFIMQHPTWFKDMPLVLETPDVDNSGPAMWRKETEMMYKFIEE</sequence>
<comment type="similarity">
    <text evidence="4">Belongs to the AP endonuclease 2 family.</text>
</comment>
<evidence type="ECO:0000313" key="16">
    <source>
        <dbReference type="Proteomes" id="UP000028837"/>
    </source>
</evidence>
<dbReference type="AlphaFoldDB" id="A0A086KEL1"/>
<dbReference type="GO" id="GO:0008833">
    <property type="term" value="F:deoxyribonuclease IV (phage-T4-induced) activity"/>
    <property type="evidence" value="ECO:0007669"/>
    <property type="project" value="UniProtKB-EC"/>
</dbReference>
<evidence type="ECO:0000256" key="2">
    <source>
        <dbReference type="ARBA" id="ARBA00001947"/>
    </source>
</evidence>
<feature type="compositionally biased region" description="Basic and acidic residues" evidence="12">
    <location>
        <begin position="279"/>
        <end position="289"/>
    </location>
</feature>
<evidence type="ECO:0000256" key="13">
    <source>
        <dbReference type="SAM" id="SignalP"/>
    </source>
</evidence>
<dbReference type="OrthoDB" id="7663182at2759"/>
<evidence type="ECO:0000256" key="1">
    <source>
        <dbReference type="ARBA" id="ARBA00001936"/>
    </source>
</evidence>
<evidence type="ECO:0000256" key="12">
    <source>
        <dbReference type="SAM" id="MobiDB-lite"/>
    </source>
</evidence>
<evidence type="ECO:0000256" key="9">
    <source>
        <dbReference type="ARBA" id="ARBA00023204"/>
    </source>
</evidence>
<keyword evidence="6" id="KW-0227">DNA damage</keyword>
<evidence type="ECO:0000256" key="8">
    <source>
        <dbReference type="ARBA" id="ARBA00022833"/>
    </source>
</evidence>
<keyword evidence="7 15" id="KW-0378">Hydrolase</keyword>
<keyword evidence="9" id="KW-0234">DNA repair</keyword>
<keyword evidence="15" id="KW-0540">Nuclease</keyword>
<dbReference type="VEuPathDB" id="ToxoDB:TGDOM2_288680"/>
<evidence type="ECO:0000259" key="14">
    <source>
        <dbReference type="Pfam" id="PF01261"/>
    </source>
</evidence>
<accession>A0A086KEL1</accession>
<dbReference type="FunFam" id="3.20.20.150:FF:000001">
    <property type="entry name" value="Probable endonuclease 4"/>
    <property type="match status" value="1"/>
</dbReference>
<dbReference type="InterPro" id="IPR013022">
    <property type="entry name" value="Xyl_isomerase-like_TIM-brl"/>
</dbReference>
<dbReference type="GO" id="GO:0003677">
    <property type="term" value="F:DNA binding"/>
    <property type="evidence" value="ECO:0007669"/>
    <property type="project" value="InterPro"/>
</dbReference>
<dbReference type="PROSITE" id="PS00730">
    <property type="entry name" value="AP_NUCLEASE_F2_2"/>
    <property type="match status" value="1"/>
</dbReference>
<feature type="compositionally biased region" description="Low complexity" evidence="12">
    <location>
        <begin position="243"/>
        <end position="261"/>
    </location>
</feature>
<dbReference type="PANTHER" id="PTHR21445">
    <property type="entry name" value="ENDONUCLEASE IV ENDODEOXYRIBONUCLEASE IV"/>
    <property type="match status" value="1"/>
</dbReference>
<reference evidence="15 16" key="1">
    <citation type="submission" date="2014-02" db="EMBL/GenBank/DDBJ databases">
        <authorList>
            <person name="Sibley D."/>
            <person name="Venepally P."/>
            <person name="Karamycheva S."/>
            <person name="Hadjithomas M."/>
            <person name="Khan A."/>
            <person name="Brunk B."/>
            <person name="Roos D."/>
            <person name="Caler E."/>
            <person name="Lorenzi H."/>
        </authorList>
    </citation>
    <scope>NUCLEOTIDE SEQUENCE [LARGE SCALE GENOMIC DNA]</scope>
    <source>
        <strain evidence="15 16">GAB2-2007-GAL-DOM2</strain>
    </source>
</reference>
<keyword evidence="15" id="KW-0255">Endonuclease</keyword>
<dbReference type="Proteomes" id="UP000028837">
    <property type="component" value="Unassembled WGS sequence"/>
</dbReference>
<evidence type="ECO:0000256" key="6">
    <source>
        <dbReference type="ARBA" id="ARBA00022763"/>
    </source>
</evidence>
<organism evidence="15 16">
    <name type="scientific">Toxoplasma gondii GAB2-2007-GAL-DOM2</name>
    <dbReference type="NCBI Taxonomy" id="1130820"/>
    <lineage>
        <taxon>Eukaryota</taxon>
        <taxon>Sar</taxon>
        <taxon>Alveolata</taxon>
        <taxon>Apicomplexa</taxon>
        <taxon>Conoidasida</taxon>
        <taxon>Coccidia</taxon>
        <taxon>Eucoccidiorida</taxon>
        <taxon>Eimeriorina</taxon>
        <taxon>Sarcocystidae</taxon>
        <taxon>Toxoplasma</taxon>
    </lineage>
</organism>
<keyword evidence="8" id="KW-0862">Zinc</keyword>
<evidence type="ECO:0000256" key="4">
    <source>
        <dbReference type="ARBA" id="ARBA00005340"/>
    </source>
</evidence>
<comment type="subcellular location">
    <subcellularLocation>
        <location evidence="3">Mitochondrion</location>
    </subcellularLocation>
</comment>
<evidence type="ECO:0000313" key="15">
    <source>
        <dbReference type="EMBL" id="KFG42829.1"/>
    </source>
</evidence>
<dbReference type="InterPro" id="IPR001719">
    <property type="entry name" value="AP_endonuc_2"/>
</dbReference>
<dbReference type="NCBIfam" id="NF002199">
    <property type="entry name" value="PRK01060.1-4"/>
    <property type="match status" value="1"/>
</dbReference>
<dbReference type="EMBL" id="AHZU02000565">
    <property type="protein sequence ID" value="KFG42829.1"/>
    <property type="molecule type" value="Genomic_DNA"/>
</dbReference>
<evidence type="ECO:0000256" key="10">
    <source>
        <dbReference type="ARBA" id="ARBA00023211"/>
    </source>
</evidence>
<dbReference type="InterPro" id="IPR018246">
    <property type="entry name" value="AP_endonuc_F2_Zn_BS"/>
</dbReference>